<accession>A0A6V7PQE9</accession>
<evidence type="ECO:0000313" key="2">
    <source>
        <dbReference type="EMBL" id="CAD1833037.1"/>
    </source>
</evidence>
<name>A0A6V7PQE9_ANACO</name>
<sequence>MRDNALDGFSVCGSDPICHLMFAADIIIITKATVANCQKVLNIFGTYHSLTNKKINATKSEFFLPTWTPQAIINSIRQTLGFRHGSFPFRYLGIPLSPFKLRISHFKDIIDKTSSKLASWKRNSLSQAGRSTLINSSIFAMPSYALTNTILPLGVVDQISKISRSFLWERHNASQGAGRLCCNSVLDAEAKATWHALTKAVKRQLDNVILETDSMFLANILTRKTEIPWKQRSIFTDCFSLLHSFCSFRISHIPREANQTADWLAHFGRYANSFTFWEDSHPLELQKLLLLDAPNCIVTHPVLA</sequence>
<gene>
    <name evidence="2" type="ORF">CB5_LOCUS16248</name>
</gene>
<dbReference type="EMBL" id="LR862150">
    <property type="protein sequence ID" value="CAD1833037.1"/>
    <property type="molecule type" value="Genomic_DNA"/>
</dbReference>
<organism evidence="2">
    <name type="scientific">Ananas comosus var. bracteatus</name>
    <name type="common">red pineapple</name>
    <dbReference type="NCBI Taxonomy" id="296719"/>
    <lineage>
        <taxon>Eukaryota</taxon>
        <taxon>Viridiplantae</taxon>
        <taxon>Streptophyta</taxon>
        <taxon>Embryophyta</taxon>
        <taxon>Tracheophyta</taxon>
        <taxon>Spermatophyta</taxon>
        <taxon>Magnoliopsida</taxon>
        <taxon>Liliopsida</taxon>
        <taxon>Poales</taxon>
        <taxon>Bromeliaceae</taxon>
        <taxon>Bromelioideae</taxon>
        <taxon>Ananas</taxon>
    </lineage>
</organism>
<dbReference type="Pfam" id="PF13456">
    <property type="entry name" value="RVT_3"/>
    <property type="match status" value="1"/>
</dbReference>
<dbReference type="GO" id="GO:0003676">
    <property type="term" value="F:nucleic acid binding"/>
    <property type="evidence" value="ECO:0007669"/>
    <property type="project" value="InterPro"/>
</dbReference>
<dbReference type="GO" id="GO:0004523">
    <property type="term" value="F:RNA-DNA hybrid ribonuclease activity"/>
    <property type="evidence" value="ECO:0007669"/>
    <property type="project" value="InterPro"/>
</dbReference>
<dbReference type="PANTHER" id="PTHR33116">
    <property type="entry name" value="REVERSE TRANSCRIPTASE ZINC-BINDING DOMAIN-CONTAINING PROTEIN-RELATED-RELATED"/>
    <property type="match status" value="1"/>
</dbReference>
<evidence type="ECO:0000259" key="1">
    <source>
        <dbReference type="Pfam" id="PF13456"/>
    </source>
</evidence>
<dbReference type="CDD" id="cd06222">
    <property type="entry name" value="RNase_H_like"/>
    <property type="match status" value="1"/>
</dbReference>
<protein>
    <recommendedName>
        <fullName evidence="1">RNase H type-1 domain-containing protein</fullName>
    </recommendedName>
</protein>
<reference evidence="2" key="1">
    <citation type="submission" date="2020-07" db="EMBL/GenBank/DDBJ databases">
        <authorList>
            <person name="Lin J."/>
        </authorList>
    </citation>
    <scope>NUCLEOTIDE SEQUENCE</scope>
</reference>
<feature type="domain" description="RNase H type-1" evidence="1">
    <location>
        <begin position="182"/>
        <end position="267"/>
    </location>
</feature>
<dbReference type="AlphaFoldDB" id="A0A6V7PQE9"/>
<dbReference type="InterPro" id="IPR012337">
    <property type="entry name" value="RNaseH-like_sf"/>
</dbReference>
<dbReference type="InterPro" id="IPR036397">
    <property type="entry name" value="RNaseH_sf"/>
</dbReference>
<dbReference type="SUPFAM" id="SSF53098">
    <property type="entry name" value="Ribonuclease H-like"/>
    <property type="match status" value="1"/>
</dbReference>
<dbReference type="InterPro" id="IPR002156">
    <property type="entry name" value="RNaseH_domain"/>
</dbReference>
<dbReference type="PANTHER" id="PTHR33116:SF78">
    <property type="entry name" value="OS12G0587133 PROTEIN"/>
    <property type="match status" value="1"/>
</dbReference>
<proteinExistence type="predicted"/>
<dbReference type="InterPro" id="IPR044730">
    <property type="entry name" value="RNase_H-like_dom_plant"/>
</dbReference>
<dbReference type="Gene3D" id="3.30.420.10">
    <property type="entry name" value="Ribonuclease H-like superfamily/Ribonuclease H"/>
    <property type="match status" value="1"/>
</dbReference>